<comment type="catalytic activity">
    <reaction evidence="12">
        <text>a di-trans,poly-cis-dolichyl phosphate + UDP-alpha-D-glucose = a di-trans,poly-cis-dolichyl beta-D-glucosyl phosphate + UDP</text>
        <dbReference type="Rhea" id="RHEA:15401"/>
        <dbReference type="Rhea" id="RHEA-COMP:19498"/>
        <dbReference type="Rhea" id="RHEA-COMP:19502"/>
        <dbReference type="ChEBI" id="CHEBI:57525"/>
        <dbReference type="ChEBI" id="CHEBI:57683"/>
        <dbReference type="ChEBI" id="CHEBI:58223"/>
        <dbReference type="ChEBI" id="CHEBI:58885"/>
        <dbReference type="EC" id="2.4.1.117"/>
    </reaction>
    <physiologicalReaction direction="left-to-right" evidence="12">
        <dbReference type="Rhea" id="RHEA:15402"/>
    </physiologicalReaction>
</comment>
<keyword evidence="11 14" id="KW-0472">Membrane</keyword>
<feature type="transmembrane region" description="Helical" evidence="14">
    <location>
        <begin position="459"/>
        <end position="477"/>
    </location>
</feature>
<sequence length="938" mass="102257">MARGPASGTGAVDLTVVVPAYNEEDRLPGTLDAICRYLRSSPGRHAEWELIVVDDGSTDATAAVVREAAETEPRIRLLAPPAAASPTSGSFARNHGKGHALRLGVLASRGRRVLLTDADLATPIEELAQLHDRLDAGFTAAIGSRAHPDALIEVDQHPLRRLLGRAGNRLIRAVALPGFGDTQCGFKLFDGDRARAAFGRSRLDGWGIDVEILRTFRRADWAVAEVPVRWAHQAGSKIRPLDYARVLMDLLRLWRRSLGERIRPGDRAVLLAYLLLSVLLYKGLWVDVGHRYLVDSGQDQNQWEWFFAVTADNLFGGSGPGDPFFTELQNAPLGVNLMANTAMLGLSVPLAPVTVLLGPGMTWALVLTGGLAGTAGAWYWLLRKRFVRARRAAALGGALCAFAPPMISHANAHPNFAVLFMMPLIIDRLLRLCEGTRVRRDGVVLGLFLTYQVFLGEEALLLAALGLVLFAIGYAAARPRVARAALRPLARGLAFALAVCLPLVAYPLLWQFFGGQSYHSVLHGPAGNSPRAFTEFAGRSLAGEEATADALAMNRTEQNAFFGLPLLLLAAGTVVWLWRDARVRALGWVALGASVLSLGRTIPVPWTGIVLPGPWRVFAGLPLFESVIESRVAMAAVPALGILVALACDRLYAEGRRAERRRAEGGERLWLPRITGAGTTGPRITWLRTTASQTVGSLTTWLGTAKPQLTRPQLTRPQLTRPQLTRPQLTRPQLTRPQLTRPQLTRPQLTRPQLTRPQLTWFRTTGLRIAGWAAVVAALLPIAPTPFTTADRTPVPSFVADGTWRAHVPEGHTLVPVPLPSPGNAEPLHWQTVAKMGFPIPGGYFNGPYGPDRTGIYGPEPRYTSALFEEVRRTGKVPDIGRKQRRAFRADLDFWRAGAVVLAPQPGDEALRATLERLLGWRGEWIGGLWVWEVHGEA</sequence>
<evidence type="ECO:0000256" key="2">
    <source>
        <dbReference type="ARBA" id="ARBA00004922"/>
    </source>
</evidence>
<dbReference type="PANTHER" id="PTHR10859">
    <property type="entry name" value="GLYCOSYL TRANSFERASE"/>
    <property type="match status" value="1"/>
</dbReference>
<keyword evidence="5" id="KW-0328">Glycosyltransferase</keyword>
<evidence type="ECO:0000256" key="5">
    <source>
        <dbReference type="ARBA" id="ARBA00022676"/>
    </source>
</evidence>
<gene>
    <name evidence="16" type="ORF">RND15_38635</name>
</gene>
<keyword evidence="6" id="KW-0808">Transferase</keyword>
<dbReference type="InterPro" id="IPR035518">
    <property type="entry name" value="DPG_synthase"/>
</dbReference>
<evidence type="ECO:0000256" key="3">
    <source>
        <dbReference type="ARBA" id="ARBA00006739"/>
    </source>
</evidence>
<evidence type="ECO:0000256" key="8">
    <source>
        <dbReference type="ARBA" id="ARBA00022824"/>
    </source>
</evidence>
<dbReference type="CDD" id="cd04188">
    <property type="entry name" value="DPG_synthase"/>
    <property type="match status" value="1"/>
</dbReference>
<feature type="domain" description="Glycosyltransferase 2-like" evidence="15">
    <location>
        <begin position="15"/>
        <end position="161"/>
    </location>
</feature>
<keyword evidence="10 14" id="KW-1133">Transmembrane helix</keyword>
<evidence type="ECO:0000256" key="7">
    <source>
        <dbReference type="ARBA" id="ARBA00022692"/>
    </source>
</evidence>
<dbReference type="Gene3D" id="3.90.550.10">
    <property type="entry name" value="Spore Coat Polysaccharide Biosynthesis Protein SpsA, Chain A"/>
    <property type="match status" value="1"/>
</dbReference>
<evidence type="ECO:0000256" key="10">
    <source>
        <dbReference type="ARBA" id="ARBA00022989"/>
    </source>
</evidence>
<keyword evidence="17" id="KW-1185">Reference proteome</keyword>
<evidence type="ECO:0000256" key="4">
    <source>
        <dbReference type="ARBA" id="ARBA00012583"/>
    </source>
</evidence>
<evidence type="ECO:0000256" key="11">
    <source>
        <dbReference type="ARBA" id="ARBA00023136"/>
    </source>
</evidence>
<dbReference type="Proteomes" id="UP001180754">
    <property type="component" value="Unassembled WGS sequence"/>
</dbReference>
<evidence type="ECO:0000256" key="1">
    <source>
        <dbReference type="ARBA" id="ARBA00004389"/>
    </source>
</evidence>
<evidence type="ECO:0000256" key="14">
    <source>
        <dbReference type="SAM" id="Phobius"/>
    </source>
</evidence>
<dbReference type="PANTHER" id="PTHR10859:SF91">
    <property type="entry name" value="DOLICHYL-PHOSPHATE BETA-GLUCOSYLTRANSFERASE"/>
    <property type="match status" value="1"/>
</dbReference>
<evidence type="ECO:0000256" key="6">
    <source>
        <dbReference type="ARBA" id="ARBA00022679"/>
    </source>
</evidence>
<protein>
    <recommendedName>
        <fullName evidence="4">dolichyl-phosphate beta-glucosyltransferase</fullName>
        <ecNumber evidence="4">2.4.1.117</ecNumber>
    </recommendedName>
</protein>
<dbReference type="InterPro" id="IPR029044">
    <property type="entry name" value="Nucleotide-diphossugar_trans"/>
</dbReference>
<accession>A0ABU2XT01</accession>
<dbReference type="InterPro" id="IPR001173">
    <property type="entry name" value="Glyco_trans_2-like"/>
</dbReference>
<feature type="transmembrane region" description="Helical" evidence="14">
    <location>
        <begin position="632"/>
        <end position="652"/>
    </location>
</feature>
<name>A0ABU2XT01_9ACTN</name>
<evidence type="ECO:0000259" key="15">
    <source>
        <dbReference type="Pfam" id="PF00535"/>
    </source>
</evidence>
<feature type="transmembrane region" description="Helical" evidence="14">
    <location>
        <begin position="393"/>
        <end position="412"/>
    </location>
</feature>
<evidence type="ECO:0000256" key="13">
    <source>
        <dbReference type="SAM" id="MobiDB-lite"/>
    </source>
</evidence>
<evidence type="ECO:0000313" key="17">
    <source>
        <dbReference type="Proteomes" id="UP001180754"/>
    </source>
</evidence>
<keyword evidence="9" id="KW-0735">Signal-anchor</keyword>
<feature type="transmembrane region" description="Helical" evidence="14">
    <location>
        <begin position="360"/>
        <end position="381"/>
    </location>
</feature>
<comment type="caution">
    <text evidence="16">The sequence shown here is derived from an EMBL/GenBank/DDBJ whole genome shotgun (WGS) entry which is preliminary data.</text>
</comment>
<feature type="transmembrane region" description="Helical" evidence="14">
    <location>
        <begin position="585"/>
        <end position="606"/>
    </location>
</feature>
<feature type="compositionally biased region" description="Polar residues" evidence="13">
    <location>
        <begin position="710"/>
        <end position="752"/>
    </location>
</feature>
<dbReference type="SUPFAM" id="SSF53448">
    <property type="entry name" value="Nucleotide-diphospho-sugar transferases"/>
    <property type="match status" value="1"/>
</dbReference>
<reference evidence="16" key="1">
    <citation type="submission" date="2024-05" db="EMBL/GenBank/DDBJ databases">
        <title>30 novel species of actinomycetes from the DSMZ collection.</title>
        <authorList>
            <person name="Nouioui I."/>
        </authorList>
    </citation>
    <scope>NUCLEOTIDE SEQUENCE</scope>
    <source>
        <strain evidence="16">DSM 41529</strain>
    </source>
</reference>
<dbReference type="Pfam" id="PF00535">
    <property type="entry name" value="Glycos_transf_2"/>
    <property type="match status" value="1"/>
</dbReference>
<feature type="transmembrane region" description="Helical" evidence="14">
    <location>
        <begin position="560"/>
        <end position="578"/>
    </location>
</feature>
<evidence type="ECO:0000313" key="16">
    <source>
        <dbReference type="EMBL" id="MDT0548564.1"/>
    </source>
</evidence>
<comment type="similarity">
    <text evidence="3">Belongs to the glycosyltransferase 2 family.</text>
</comment>
<evidence type="ECO:0000256" key="9">
    <source>
        <dbReference type="ARBA" id="ARBA00022968"/>
    </source>
</evidence>
<dbReference type="EMBL" id="JAVRFD010000027">
    <property type="protein sequence ID" value="MDT0548564.1"/>
    <property type="molecule type" value="Genomic_DNA"/>
</dbReference>
<comment type="pathway">
    <text evidence="2">Protein modification; protein glycosylation.</text>
</comment>
<dbReference type="RefSeq" id="WP_311729135.1">
    <property type="nucleotide sequence ID" value="NZ_JAVRFD010000027.1"/>
</dbReference>
<comment type="subcellular location">
    <subcellularLocation>
        <location evidence="1">Endoplasmic reticulum membrane</location>
        <topology evidence="1">Single-pass membrane protein</topology>
    </subcellularLocation>
</comment>
<feature type="region of interest" description="Disordered" evidence="13">
    <location>
        <begin position="706"/>
        <end position="752"/>
    </location>
</feature>
<keyword evidence="8" id="KW-0256">Endoplasmic reticulum</keyword>
<evidence type="ECO:0000256" key="12">
    <source>
        <dbReference type="ARBA" id="ARBA00045097"/>
    </source>
</evidence>
<organism evidence="16 17">
    <name type="scientific">Streptomyces lonegramiae</name>
    <dbReference type="NCBI Taxonomy" id="3075524"/>
    <lineage>
        <taxon>Bacteria</taxon>
        <taxon>Bacillati</taxon>
        <taxon>Actinomycetota</taxon>
        <taxon>Actinomycetes</taxon>
        <taxon>Kitasatosporales</taxon>
        <taxon>Streptomycetaceae</taxon>
        <taxon>Streptomyces</taxon>
    </lineage>
</organism>
<keyword evidence="7 14" id="KW-0812">Transmembrane</keyword>
<dbReference type="EC" id="2.4.1.117" evidence="4"/>
<feature type="transmembrane region" description="Helical" evidence="14">
    <location>
        <begin position="489"/>
        <end position="509"/>
    </location>
</feature>
<proteinExistence type="inferred from homology"/>